<evidence type="ECO:0000256" key="5">
    <source>
        <dbReference type="ARBA" id="ARBA00022777"/>
    </source>
</evidence>
<dbReference type="InterPro" id="IPR036890">
    <property type="entry name" value="HATPase_C_sf"/>
</dbReference>
<sequence length="518" mass="55330">MFGRVPPSHPLLRRRRGRRRRTLADRFVLEQIRLAVAIPLVIVAVMLSAAVAWALAEPLLSTGRLLGVLACGTIASILVGAWHAQAAATAVHRKREAEWATELQKITDAVMAVDKLLLWTADELCRGQRPPIPDCPGPAQDAGGAARAVGLLEELQVQAAASLVRVHEESQAAVLLGMLRHFSRREHALVDRALDALTELQMHTDDPQLLAKIYEIDHLVTRMRRLVESKAVLGGESLRSSRKPMTVTTMLRGAVSEVMQYSRVGVSAGTAGTELGLPGHVGPDLSHLLAELIENGIEFSGPDTRVQVRAERVAAGLAVEVEDRAMPMTARLRARLNALLTDPDTVDVSAQVREGHIGLLTAAKIAQRHGMSVMLRENPMGGTTALVVLPQRQLVAIRPPAAVRTASTSTGEQYTPDPPPPMTSPVKAPDARAHRAVASTPVYEAGPDAEPPPLPRRTPSQIAVRADQVQTPAIAARAGLAAAFLGGRQAARNQNTTIARTSGPQAARGDGPQSSTQP</sequence>
<dbReference type="EMBL" id="BAAAZA010000041">
    <property type="protein sequence ID" value="GAA3898980.1"/>
    <property type="molecule type" value="Genomic_DNA"/>
</dbReference>
<dbReference type="Gene3D" id="3.30.565.10">
    <property type="entry name" value="Histidine kinase-like ATPase, C-terminal domain"/>
    <property type="match status" value="1"/>
</dbReference>
<name>A0ABP7LC18_9ACTN</name>
<dbReference type="SMART" id="SM00387">
    <property type="entry name" value="HATPase_c"/>
    <property type="match status" value="1"/>
</dbReference>
<keyword evidence="7" id="KW-1133">Transmembrane helix</keyword>
<feature type="compositionally biased region" description="Polar residues" evidence="6">
    <location>
        <begin position="493"/>
        <end position="504"/>
    </location>
</feature>
<evidence type="ECO:0000256" key="4">
    <source>
        <dbReference type="ARBA" id="ARBA00022679"/>
    </source>
</evidence>
<dbReference type="InterPro" id="IPR003594">
    <property type="entry name" value="HATPase_dom"/>
</dbReference>
<evidence type="ECO:0000256" key="6">
    <source>
        <dbReference type="SAM" id="MobiDB-lite"/>
    </source>
</evidence>
<evidence type="ECO:0000313" key="10">
    <source>
        <dbReference type="Proteomes" id="UP001501563"/>
    </source>
</evidence>
<keyword evidence="5" id="KW-0418">Kinase</keyword>
<proteinExistence type="predicted"/>
<feature type="transmembrane region" description="Helical" evidence="7">
    <location>
        <begin position="32"/>
        <end position="53"/>
    </location>
</feature>
<keyword evidence="9" id="KW-0547">Nucleotide-binding</keyword>
<dbReference type="InterPro" id="IPR050428">
    <property type="entry name" value="TCS_sensor_his_kinase"/>
</dbReference>
<feature type="region of interest" description="Disordered" evidence="6">
    <location>
        <begin position="402"/>
        <end position="436"/>
    </location>
</feature>
<feature type="transmembrane region" description="Helical" evidence="7">
    <location>
        <begin position="65"/>
        <end position="84"/>
    </location>
</feature>
<dbReference type="Proteomes" id="UP001501563">
    <property type="component" value="Unassembled WGS sequence"/>
</dbReference>
<keyword evidence="7" id="KW-0812">Transmembrane</keyword>
<feature type="domain" description="Histidine kinase/HSP90-like ATPase" evidence="8">
    <location>
        <begin position="280"/>
        <end position="393"/>
    </location>
</feature>
<keyword evidence="4" id="KW-0808">Transferase</keyword>
<evidence type="ECO:0000256" key="7">
    <source>
        <dbReference type="SAM" id="Phobius"/>
    </source>
</evidence>
<dbReference type="Pfam" id="PF02518">
    <property type="entry name" value="HATPase_c"/>
    <property type="match status" value="1"/>
</dbReference>
<keyword evidence="3" id="KW-0597">Phosphoprotein</keyword>
<accession>A0ABP7LC18</accession>
<evidence type="ECO:0000256" key="1">
    <source>
        <dbReference type="ARBA" id="ARBA00000085"/>
    </source>
</evidence>
<evidence type="ECO:0000313" key="9">
    <source>
        <dbReference type="EMBL" id="GAA3898980.1"/>
    </source>
</evidence>
<protein>
    <recommendedName>
        <fullName evidence="2">histidine kinase</fullName>
        <ecNumber evidence="2">2.7.13.3</ecNumber>
    </recommendedName>
</protein>
<comment type="catalytic activity">
    <reaction evidence="1">
        <text>ATP + protein L-histidine = ADP + protein N-phospho-L-histidine.</text>
        <dbReference type="EC" id="2.7.13.3"/>
    </reaction>
</comment>
<keyword evidence="9" id="KW-0067">ATP-binding</keyword>
<keyword evidence="10" id="KW-1185">Reference proteome</keyword>
<comment type="caution">
    <text evidence="9">The sequence shown here is derived from an EMBL/GenBank/DDBJ whole genome shotgun (WGS) entry which is preliminary data.</text>
</comment>
<evidence type="ECO:0000256" key="2">
    <source>
        <dbReference type="ARBA" id="ARBA00012438"/>
    </source>
</evidence>
<reference evidence="10" key="1">
    <citation type="journal article" date="2019" name="Int. J. Syst. Evol. Microbiol.">
        <title>The Global Catalogue of Microorganisms (GCM) 10K type strain sequencing project: providing services to taxonomists for standard genome sequencing and annotation.</title>
        <authorList>
            <consortium name="The Broad Institute Genomics Platform"/>
            <consortium name="The Broad Institute Genome Sequencing Center for Infectious Disease"/>
            <person name="Wu L."/>
            <person name="Ma J."/>
        </authorList>
    </citation>
    <scope>NUCLEOTIDE SEQUENCE [LARGE SCALE GENOMIC DNA]</scope>
    <source>
        <strain evidence="10">JCM 16578</strain>
    </source>
</reference>
<dbReference type="GO" id="GO:0005524">
    <property type="term" value="F:ATP binding"/>
    <property type="evidence" value="ECO:0007669"/>
    <property type="project" value="UniProtKB-KW"/>
</dbReference>
<evidence type="ECO:0000256" key="3">
    <source>
        <dbReference type="ARBA" id="ARBA00022553"/>
    </source>
</evidence>
<gene>
    <name evidence="9" type="ORF">GCM10022207_79410</name>
</gene>
<dbReference type="EC" id="2.7.13.3" evidence="2"/>
<evidence type="ECO:0000259" key="8">
    <source>
        <dbReference type="SMART" id="SM00387"/>
    </source>
</evidence>
<feature type="region of interest" description="Disordered" evidence="6">
    <location>
        <begin position="493"/>
        <end position="518"/>
    </location>
</feature>
<dbReference type="SUPFAM" id="SSF55874">
    <property type="entry name" value="ATPase domain of HSP90 chaperone/DNA topoisomerase II/histidine kinase"/>
    <property type="match status" value="1"/>
</dbReference>
<dbReference type="PANTHER" id="PTHR45436:SF5">
    <property type="entry name" value="SENSOR HISTIDINE KINASE TRCS"/>
    <property type="match status" value="1"/>
</dbReference>
<organism evidence="9 10">
    <name type="scientific">Streptomyces lannensis</name>
    <dbReference type="NCBI Taxonomy" id="766498"/>
    <lineage>
        <taxon>Bacteria</taxon>
        <taxon>Bacillati</taxon>
        <taxon>Actinomycetota</taxon>
        <taxon>Actinomycetes</taxon>
        <taxon>Kitasatosporales</taxon>
        <taxon>Streptomycetaceae</taxon>
        <taxon>Streptomyces</taxon>
    </lineage>
</organism>
<keyword evidence="7" id="KW-0472">Membrane</keyword>
<dbReference type="PANTHER" id="PTHR45436">
    <property type="entry name" value="SENSOR HISTIDINE KINASE YKOH"/>
    <property type="match status" value="1"/>
</dbReference>